<feature type="transmembrane region" description="Helical" evidence="2">
    <location>
        <begin position="218"/>
        <end position="236"/>
    </location>
</feature>
<reference evidence="3 4" key="1">
    <citation type="submission" date="2019-06" db="EMBL/GenBank/DDBJ databases">
        <title>Sequencing the genomes of 1000 actinobacteria strains.</title>
        <authorList>
            <person name="Klenk H.-P."/>
        </authorList>
    </citation>
    <scope>NUCLEOTIDE SEQUENCE [LARGE SCALE GENOMIC DNA]</scope>
    <source>
        <strain evidence="3 4">DSM 45679</strain>
    </source>
</reference>
<dbReference type="Proteomes" id="UP000320876">
    <property type="component" value="Unassembled WGS sequence"/>
</dbReference>
<comment type="caution">
    <text evidence="3">The sequence shown here is derived from an EMBL/GenBank/DDBJ whole genome shotgun (WGS) entry which is preliminary data.</text>
</comment>
<feature type="transmembrane region" description="Helical" evidence="2">
    <location>
        <begin position="184"/>
        <end position="206"/>
    </location>
</feature>
<protein>
    <recommendedName>
        <fullName evidence="5">4-amino-4-deoxy-L-arabinose transferase-like glycosyltransferase</fullName>
    </recommendedName>
</protein>
<feature type="transmembrane region" description="Helical" evidence="2">
    <location>
        <begin position="105"/>
        <end position="129"/>
    </location>
</feature>
<keyword evidence="2" id="KW-0472">Membrane</keyword>
<keyword evidence="2" id="KW-0812">Transmembrane</keyword>
<dbReference type="AlphaFoldDB" id="A0A542DCX4"/>
<dbReference type="RefSeq" id="WP_246076213.1">
    <property type="nucleotide sequence ID" value="NZ_VFML01000001.1"/>
</dbReference>
<evidence type="ECO:0000313" key="3">
    <source>
        <dbReference type="EMBL" id="TQJ00906.1"/>
    </source>
</evidence>
<proteinExistence type="predicted"/>
<evidence type="ECO:0000313" key="4">
    <source>
        <dbReference type="Proteomes" id="UP000320876"/>
    </source>
</evidence>
<accession>A0A542DCX4</accession>
<evidence type="ECO:0000256" key="2">
    <source>
        <dbReference type="SAM" id="Phobius"/>
    </source>
</evidence>
<feature type="transmembrane region" description="Helical" evidence="2">
    <location>
        <begin position="344"/>
        <end position="361"/>
    </location>
</feature>
<keyword evidence="4" id="KW-1185">Reference proteome</keyword>
<feature type="transmembrane region" description="Helical" evidence="2">
    <location>
        <begin position="26"/>
        <end position="46"/>
    </location>
</feature>
<organism evidence="3 4">
    <name type="scientific">Amycolatopsis cihanbeyliensis</name>
    <dbReference type="NCBI Taxonomy" id="1128664"/>
    <lineage>
        <taxon>Bacteria</taxon>
        <taxon>Bacillati</taxon>
        <taxon>Actinomycetota</taxon>
        <taxon>Actinomycetes</taxon>
        <taxon>Pseudonocardiales</taxon>
        <taxon>Pseudonocardiaceae</taxon>
        <taxon>Amycolatopsis</taxon>
    </lineage>
</organism>
<feature type="transmembrane region" description="Helical" evidence="2">
    <location>
        <begin position="301"/>
        <end position="324"/>
    </location>
</feature>
<sequence>MTFTDIPAEPAWPRASPGAGTGRRPAAIALGLLTLVPLLLAVVQAARAPRMHLLLDYWHVLAKITGDDGSLVAGKIASYHLDQPFVLPSLLFWLDAAILGGDNRVFSVLTVAFAVAIVLLLGTMLPSTLDSGKKWALTSGFAFLVLSSHAAELWVQATNGISWVPAVLCSVLALRQAHRGRSCAAYASAAVGCLCFGAAFPVWFALALTGWLARRGRAAVLVPAAAGIGVLAFWFATKPSGPQSLATSALDPSGRLSVLGAALGCLWSAELAVVAVLAGGATAAVLLLTGWSAVRARLSDPAGPAGAAWVGLGAYALMLAGMLALGRTTDAPVPGGNVGLISRYVLVSALATCAALTLLVLHRPRLPRRRVIALVLTISFVTYAIGGTKASGVDSGYAPLGVTAVALRVGAEDALRELRIEPGVRPAAQALGAYPFTGDFSLGCGGHELDDRLDLPAAVPLPGPESPSPSRGVVDTAPAAGGVLLSGWVTLDGRQPDCVLVADGIGTVVGGGVTGLPRPDVPGPASGWRAAAAPGTTRPTVVILAGRTLHRLTSTGVP</sequence>
<name>A0A542DCX4_AMYCI</name>
<evidence type="ECO:0008006" key="5">
    <source>
        <dbReference type="Google" id="ProtNLM"/>
    </source>
</evidence>
<feature type="region of interest" description="Disordered" evidence="1">
    <location>
        <begin position="1"/>
        <end position="20"/>
    </location>
</feature>
<feature type="transmembrane region" description="Helical" evidence="2">
    <location>
        <begin position="256"/>
        <end position="289"/>
    </location>
</feature>
<keyword evidence="2" id="KW-1133">Transmembrane helix</keyword>
<gene>
    <name evidence="3" type="ORF">FB471_0557</name>
</gene>
<evidence type="ECO:0000256" key="1">
    <source>
        <dbReference type="SAM" id="MobiDB-lite"/>
    </source>
</evidence>
<dbReference type="EMBL" id="VFML01000001">
    <property type="protein sequence ID" value="TQJ00906.1"/>
    <property type="molecule type" value="Genomic_DNA"/>
</dbReference>